<feature type="coiled-coil region" evidence="1">
    <location>
        <begin position="348"/>
        <end position="375"/>
    </location>
</feature>
<feature type="region of interest" description="Disordered" evidence="2">
    <location>
        <begin position="579"/>
        <end position="608"/>
    </location>
</feature>
<protein>
    <recommendedName>
        <fullName evidence="5">Plasmid recombination enzyme</fullName>
    </recommendedName>
</protein>
<gene>
    <name evidence="3" type="ORF">BEN47_15630</name>
</gene>
<dbReference type="GO" id="GO:0003677">
    <property type="term" value="F:DNA binding"/>
    <property type="evidence" value="ECO:0007669"/>
    <property type="project" value="InterPro"/>
</dbReference>
<sequence length="608" mass="68985">MSDTNTEPPRAIGRINKVSKQGEAEGKFKHNYRLMNTPNADAERTGRLNQELINTDHRDYWTLANERIDEGIAKTARGKPRKVRDDQVRFVEFLLTASPEWFKRDEKGQAEDMRGSKWVTDNLDFLKNKYGEKNVVSFTLHQDEKTPHIHAVVVPLTSKGHLSADTLFNPITLKQLQTDYAKAMASHGLVRGVEGSRRQHLDMKQIYGRQDKTAAELSSELGKPVATQAAREIVLDKVPTLGYKSDEWRDKEQARINADLVRQVLEANERTEQANKRAQEAIQYAIANAGAQEQVEVLRRQLTISEGIKQGNFDQTRAERAQLDELAMRLAAGEETPKSILERGRAALDRAFEEVEQGRKNIDHLKEKADQADKKGEYERIAELRAPEKGLIAIAAKRQNELEANFRGFPGGAERLDKLDEQQAQEREDQNKKLADQAEKDKQDREQKLADQAKRELMRKLIAEDDKRLKDEQEARRVAQHELSVMDKAISHWKIYPGDLTACLIVPEGKAEAVEKALTIPGSSYASPMLVQGEPHRSDGLKAVYVHYEANFASKIGVHFSRIREIGGEVYEHTGMQARREQLQAQPQQKIQEREQEPTKSKGFNIGG</sequence>
<name>A0A1G1T299_9BACT</name>
<dbReference type="Pfam" id="PF01076">
    <property type="entry name" value="Mob_Pre"/>
    <property type="match status" value="1"/>
</dbReference>
<feature type="coiled-coil region" evidence="1">
    <location>
        <begin position="257"/>
        <end position="288"/>
    </location>
</feature>
<dbReference type="STRING" id="1908237.BEN47_15630"/>
<dbReference type="GO" id="GO:0006310">
    <property type="term" value="P:DNA recombination"/>
    <property type="evidence" value="ECO:0007669"/>
    <property type="project" value="InterPro"/>
</dbReference>
<dbReference type="AlphaFoldDB" id="A0A1G1T299"/>
<keyword evidence="4" id="KW-1185">Reference proteome</keyword>
<evidence type="ECO:0000256" key="2">
    <source>
        <dbReference type="SAM" id="MobiDB-lite"/>
    </source>
</evidence>
<reference evidence="3 4" key="1">
    <citation type="submission" date="2016-08" db="EMBL/GenBank/DDBJ databases">
        <title>Hymenobacter coccineus sp. nov., Hymenobacter lapidarius sp. nov. and Hymenobacter glacialis sp. nov., isolated from Antarctic soil.</title>
        <authorList>
            <person name="Sedlacek I."/>
            <person name="Kralova S."/>
            <person name="Kyrova K."/>
            <person name="Maslanova I."/>
            <person name="Stankova E."/>
            <person name="Vrbovska V."/>
            <person name="Nemec M."/>
            <person name="Bartak M."/>
            <person name="Svec P."/>
            <person name="Busse H.-J."/>
            <person name="Pantucek R."/>
        </authorList>
    </citation>
    <scope>NUCLEOTIDE SEQUENCE [LARGE SCALE GENOMIC DNA]</scope>
    <source>
        <strain evidence="3 4">CCM 8643</strain>
    </source>
</reference>
<proteinExistence type="predicted"/>
<organism evidence="3 4">
    <name type="scientific">Hymenobacter lapidarius</name>
    <dbReference type="NCBI Taxonomy" id="1908237"/>
    <lineage>
        <taxon>Bacteria</taxon>
        <taxon>Pseudomonadati</taxon>
        <taxon>Bacteroidota</taxon>
        <taxon>Cytophagia</taxon>
        <taxon>Cytophagales</taxon>
        <taxon>Hymenobacteraceae</taxon>
        <taxon>Hymenobacter</taxon>
    </lineage>
</organism>
<evidence type="ECO:0000313" key="3">
    <source>
        <dbReference type="EMBL" id="OGX84987.1"/>
    </source>
</evidence>
<evidence type="ECO:0000256" key="1">
    <source>
        <dbReference type="SAM" id="Coils"/>
    </source>
</evidence>
<accession>A0A1G1T299</accession>
<dbReference type="EMBL" id="MDZB01000112">
    <property type="protein sequence ID" value="OGX84987.1"/>
    <property type="molecule type" value="Genomic_DNA"/>
</dbReference>
<dbReference type="Gene3D" id="3.30.930.30">
    <property type="match status" value="1"/>
</dbReference>
<dbReference type="Proteomes" id="UP000176294">
    <property type="component" value="Unassembled WGS sequence"/>
</dbReference>
<feature type="region of interest" description="Disordered" evidence="2">
    <location>
        <begin position="422"/>
        <end position="448"/>
    </location>
</feature>
<evidence type="ECO:0000313" key="4">
    <source>
        <dbReference type="Proteomes" id="UP000176294"/>
    </source>
</evidence>
<keyword evidence="1" id="KW-0175">Coiled coil</keyword>
<comment type="caution">
    <text evidence="3">The sequence shown here is derived from an EMBL/GenBank/DDBJ whole genome shotgun (WGS) entry which is preliminary data.</text>
</comment>
<dbReference type="CDD" id="cd17242">
    <property type="entry name" value="MobM_relaxase"/>
    <property type="match status" value="1"/>
</dbReference>
<dbReference type="InterPro" id="IPR001668">
    <property type="entry name" value="Mob_Pre"/>
</dbReference>
<dbReference type="NCBIfam" id="NF041497">
    <property type="entry name" value="MobV"/>
    <property type="match status" value="1"/>
</dbReference>
<evidence type="ECO:0008006" key="5">
    <source>
        <dbReference type="Google" id="ProtNLM"/>
    </source>
</evidence>
<feature type="compositionally biased region" description="Basic and acidic residues" evidence="2">
    <location>
        <begin position="591"/>
        <end position="600"/>
    </location>
</feature>